<comment type="caution">
    <text evidence="3">The sequence shown here is derived from an EMBL/GenBank/DDBJ whole genome shotgun (WGS) entry which is preliminary data.</text>
</comment>
<feature type="region of interest" description="Disordered" evidence="2">
    <location>
        <begin position="1"/>
        <end position="22"/>
    </location>
</feature>
<dbReference type="KEGG" id="ota:OT_ostta06g03830"/>
<evidence type="ECO:0000256" key="2">
    <source>
        <dbReference type="SAM" id="MobiDB-lite"/>
    </source>
</evidence>
<gene>
    <name evidence="3" type="ORF">OT_ostta06g03830</name>
</gene>
<feature type="compositionally biased region" description="Basic and acidic residues" evidence="2">
    <location>
        <begin position="1"/>
        <end position="11"/>
    </location>
</feature>
<evidence type="ECO:0000313" key="4">
    <source>
        <dbReference type="Proteomes" id="UP000009170"/>
    </source>
</evidence>
<evidence type="ECO:0000256" key="1">
    <source>
        <dbReference type="SAM" id="Coils"/>
    </source>
</evidence>
<feature type="region of interest" description="Disordered" evidence="2">
    <location>
        <begin position="228"/>
        <end position="272"/>
    </location>
</feature>
<protein>
    <submittedName>
        <fullName evidence="3">Unnamed product</fullName>
    </submittedName>
</protein>
<accession>A0A090M727</accession>
<feature type="compositionally biased region" description="Low complexity" evidence="2">
    <location>
        <begin position="12"/>
        <end position="22"/>
    </location>
</feature>
<dbReference type="RefSeq" id="XP_003080021.2">
    <property type="nucleotide sequence ID" value="XM_003079973.2"/>
</dbReference>
<organism evidence="3 4">
    <name type="scientific">Ostreococcus tauri</name>
    <name type="common">Marine green alga</name>
    <dbReference type="NCBI Taxonomy" id="70448"/>
    <lineage>
        <taxon>Eukaryota</taxon>
        <taxon>Viridiplantae</taxon>
        <taxon>Chlorophyta</taxon>
        <taxon>Mamiellophyceae</taxon>
        <taxon>Mamiellales</taxon>
        <taxon>Bathycoccaceae</taxon>
        <taxon>Ostreococcus</taxon>
    </lineage>
</organism>
<dbReference type="InParanoid" id="A0A090M727"/>
<dbReference type="Proteomes" id="UP000009170">
    <property type="component" value="Unassembled WGS sequence"/>
</dbReference>
<feature type="coiled-coil region" evidence="1">
    <location>
        <begin position="94"/>
        <end position="208"/>
    </location>
</feature>
<feature type="compositionally biased region" description="Polar residues" evidence="2">
    <location>
        <begin position="238"/>
        <end position="247"/>
    </location>
</feature>
<sequence>MGPTARADERATSSSSAAARPALDAARCVVRVSDALERVMGVTRDDDAREALAAATAEVKALARCIAPMAMSERDSTAKARETATWEANGDARGRALARRVEALERALAESRKKREDLEREVGAERSAWMREAKRELDAALRRVEASRNGERERALERETRRLRAANEEMRAEALELEQELVRCEKARRRLEKENELLVDATRAARKEFERRDREAACASAARRAATNAATVAMATSPGRTKTTNGQGRLAPSPSQLPAYLGSPFGGVRTRD</sequence>
<dbReference type="EMBL" id="CAID01000006">
    <property type="protein sequence ID" value="CEF98482.1"/>
    <property type="molecule type" value="Genomic_DNA"/>
</dbReference>
<reference evidence="3 4" key="2">
    <citation type="journal article" date="2014" name="BMC Genomics">
        <title>An improved genome of the model marine alga Ostreococcus tauri unfolds by assessing Illumina de novo assemblies.</title>
        <authorList>
            <person name="Blanc-Mathieu R."/>
            <person name="Verhelst B."/>
            <person name="Derelle E."/>
            <person name="Rombauts S."/>
            <person name="Bouget F.Y."/>
            <person name="Carre I."/>
            <person name="Chateau A."/>
            <person name="Eyre-Walker A."/>
            <person name="Grimsley N."/>
            <person name="Moreau H."/>
            <person name="Piegu B."/>
            <person name="Rivals E."/>
            <person name="Schackwitz W."/>
            <person name="Van de Peer Y."/>
            <person name="Piganeau G."/>
        </authorList>
    </citation>
    <scope>NUCLEOTIDE SEQUENCE [LARGE SCALE GENOMIC DNA]</scope>
    <source>
        <strain evidence="4">OTTH 0595 / CCAP 157/2 / RCC745</strain>
    </source>
</reference>
<keyword evidence="1" id="KW-0175">Coiled coil</keyword>
<keyword evidence="4" id="KW-1185">Reference proteome</keyword>
<dbReference type="GeneID" id="9836413"/>
<dbReference type="AlphaFoldDB" id="A0A090M727"/>
<name>A0A090M727_OSTTA</name>
<evidence type="ECO:0000313" key="3">
    <source>
        <dbReference type="EMBL" id="CEF98482.1"/>
    </source>
</evidence>
<reference evidence="4" key="1">
    <citation type="journal article" date="2006" name="Proc. Natl. Acad. Sci. U.S.A.">
        <title>Genome analysis of the smallest free-living eukaryote Ostreococcus tauri unveils many unique features.</title>
        <authorList>
            <person name="Derelle E."/>
            <person name="Ferraz C."/>
            <person name="Rombauts S."/>
            <person name="Rouze P."/>
            <person name="Worden A.Z."/>
            <person name="Robbens S."/>
            <person name="Partensky F."/>
            <person name="Degroeve S."/>
            <person name="Echeynie S."/>
            <person name="Cooke R."/>
            <person name="Saeys Y."/>
            <person name="Wuyts J."/>
            <person name="Jabbari K."/>
            <person name="Bowler C."/>
            <person name="Panaud O."/>
            <person name="Piegu B."/>
            <person name="Ball S.G."/>
            <person name="Ral J.-P."/>
            <person name="Bouget F.-Y."/>
            <person name="Piganeau G."/>
            <person name="De Baets B."/>
            <person name="Picard A."/>
            <person name="Delseny M."/>
            <person name="Demaille J."/>
            <person name="Van de Peer Y."/>
            <person name="Moreau H."/>
        </authorList>
    </citation>
    <scope>NUCLEOTIDE SEQUENCE [LARGE SCALE GENOMIC DNA]</scope>
    <source>
        <strain evidence="4">OTTH 0595 / CCAP 157/2 / RCC745</strain>
    </source>
</reference>
<proteinExistence type="predicted"/>